<feature type="compositionally biased region" description="Polar residues" evidence="1">
    <location>
        <begin position="1"/>
        <end position="12"/>
    </location>
</feature>
<evidence type="ECO:0000256" key="1">
    <source>
        <dbReference type="SAM" id="MobiDB-lite"/>
    </source>
</evidence>
<gene>
    <name evidence="2" type="ORF">CWC29_022715</name>
</gene>
<protein>
    <submittedName>
        <fullName evidence="2">Uncharacterized protein</fullName>
    </submittedName>
</protein>
<proteinExistence type="predicted"/>
<evidence type="ECO:0000313" key="3">
    <source>
        <dbReference type="Proteomes" id="UP000307537"/>
    </source>
</evidence>
<keyword evidence="3" id="KW-1185">Reference proteome</keyword>
<name>A0A8T6YVB2_9GAMM</name>
<dbReference type="AlphaFoldDB" id="A0A8T6YVB2"/>
<feature type="compositionally biased region" description="Polar residues" evidence="1">
    <location>
        <begin position="33"/>
        <end position="49"/>
    </location>
</feature>
<feature type="region of interest" description="Disordered" evidence="1">
    <location>
        <begin position="1"/>
        <end position="49"/>
    </location>
</feature>
<dbReference type="Proteomes" id="UP000307537">
    <property type="component" value="Unassembled WGS sequence"/>
</dbReference>
<dbReference type="RefSeq" id="WP_167815476.1">
    <property type="nucleotide sequence ID" value="NZ_PNCO02000002.1"/>
</dbReference>
<reference evidence="2" key="1">
    <citation type="submission" date="2019-10" db="EMBL/GenBank/DDBJ databases">
        <authorList>
            <person name="Paulsen S."/>
        </authorList>
    </citation>
    <scope>NUCLEOTIDE SEQUENCE</scope>
    <source>
        <strain evidence="2">S4498</strain>
    </source>
</reference>
<sequence>MKTKKQIPSQLLKTIFGGSAGGGDGIEPPKASANKSSGYGAEQDQSYKG</sequence>
<comment type="caution">
    <text evidence="2">The sequence shown here is derived from an EMBL/GenBank/DDBJ whole genome shotgun (WGS) entry which is preliminary data.</text>
</comment>
<accession>A0A8T6YVB2</accession>
<dbReference type="EMBL" id="PNCO02000002">
    <property type="protein sequence ID" value="NKC21593.1"/>
    <property type="molecule type" value="Genomic_DNA"/>
</dbReference>
<organism evidence="2 3">
    <name type="scientific">Pseudoalteromonas galatheae</name>
    <dbReference type="NCBI Taxonomy" id="579562"/>
    <lineage>
        <taxon>Bacteria</taxon>
        <taxon>Pseudomonadati</taxon>
        <taxon>Pseudomonadota</taxon>
        <taxon>Gammaproteobacteria</taxon>
        <taxon>Alteromonadales</taxon>
        <taxon>Pseudoalteromonadaceae</taxon>
        <taxon>Pseudoalteromonas</taxon>
    </lineage>
</organism>
<evidence type="ECO:0000313" key="2">
    <source>
        <dbReference type="EMBL" id="NKC21593.1"/>
    </source>
</evidence>